<keyword evidence="3" id="KW-1185">Reference proteome</keyword>
<feature type="transmembrane region" description="Helical" evidence="1">
    <location>
        <begin position="171"/>
        <end position="195"/>
    </location>
</feature>
<reference evidence="2 3" key="2">
    <citation type="submission" date="2017-10" db="EMBL/GenBank/DDBJ databases">
        <authorList>
            <person name="Banno H."/>
            <person name="Chua N.-H."/>
        </authorList>
    </citation>
    <scope>NUCLEOTIDE SEQUENCE [LARGE SCALE GENOMIC DNA]</scope>
    <source>
        <strain evidence="2 3">JK623</strain>
    </source>
</reference>
<feature type="transmembrane region" description="Helical" evidence="1">
    <location>
        <begin position="60"/>
        <end position="84"/>
    </location>
</feature>
<dbReference type="AlphaFoldDB" id="A0A2G3E0J7"/>
<evidence type="ECO:0000313" key="3">
    <source>
        <dbReference type="Proteomes" id="UP000224563"/>
    </source>
</evidence>
<evidence type="ECO:0000256" key="1">
    <source>
        <dbReference type="SAM" id="Phobius"/>
    </source>
</evidence>
<proteinExistence type="predicted"/>
<feature type="transmembrane region" description="Helical" evidence="1">
    <location>
        <begin position="249"/>
        <end position="269"/>
    </location>
</feature>
<feature type="transmembrane region" description="Helical" evidence="1">
    <location>
        <begin position="207"/>
        <end position="227"/>
    </location>
</feature>
<dbReference type="Proteomes" id="UP000224563">
    <property type="component" value="Unassembled WGS sequence"/>
</dbReference>
<accession>A0A2G3E0J7</accession>
<sequence length="274" mass="30857">MRVLKVQMKECLNQIEFKVCFAFWCLISFGGIVISCMKYYDCNYLNIRSAADSFLLVSPNASAVAQIFTLTFPLIAAVMCAGTRRNGEKSGGGLFSMTRMSRKQYVFGNALVTVLLTGASILFTLLVNQLLCLVVFPVEGYSNRFGVAEYLAPLNYDSNALLDFWQVQNPYLYNLIYMVLISVLGAGIGFVCYAVQLQKIFQRYRTLYISIGIFLLFIGLSIMGQILDMPLLSFLSYVEVGHYVRISDYILFVILIYGAGTILTIRGAYQYEYI</sequence>
<comment type="caution">
    <text evidence="2">The sequence shown here is derived from an EMBL/GenBank/DDBJ whole genome shotgun (WGS) entry which is preliminary data.</text>
</comment>
<feature type="transmembrane region" description="Helical" evidence="1">
    <location>
        <begin position="21"/>
        <end position="40"/>
    </location>
</feature>
<reference evidence="2 3" key="1">
    <citation type="submission" date="2017-10" db="EMBL/GenBank/DDBJ databases">
        <title>Resolving the taxonomy of Roseburia spp., Eubacterium rectale and Agathobacter spp. through phylogenomic analysis.</title>
        <authorList>
            <person name="Sheridan P.O."/>
            <person name="Walker A.W."/>
            <person name="Duncan S.H."/>
            <person name="Scott K.P."/>
            <person name="Toole P.W.O."/>
            <person name="Luis P."/>
            <person name="Flint H.J."/>
        </authorList>
    </citation>
    <scope>NUCLEOTIDE SEQUENCE [LARGE SCALE GENOMIC DNA]</scope>
    <source>
        <strain evidence="2 3">JK623</strain>
    </source>
</reference>
<keyword evidence="1" id="KW-1133">Transmembrane helix</keyword>
<keyword evidence="1" id="KW-0472">Membrane</keyword>
<protein>
    <submittedName>
        <fullName evidence="2">Uncharacterized protein</fullName>
    </submittedName>
</protein>
<keyword evidence="1" id="KW-0812">Transmembrane</keyword>
<name>A0A2G3E0J7_9FIRM</name>
<evidence type="ECO:0000313" key="2">
    <source>
        <dbReference type="EMBL" id="PHU36741.1"/>
    </source>
</evidence>
<dbReference type="RefSeq" id="WP_031544040.1">
    <property type="nucleotide sequence ID" value="NZ_JANSWH010000082.1"/>
</dbReference>
<organism evidence="2 3">
    <name type="scientific">Agathobacter ruminis</name>
    <dbReference type="NCBI Taxonomy" id="1712665"/>
    <lineage>
        <taxon>Bacteria</taxon>
        <taxon>Bacillati</taxon>
        <taxon>Bacillota</taxon>
        <taxon>Clostridia</taxon>
        <taxon>Lachnospirales</taxon>
        <taxon>Lachnospiraceae</taxon>
        <taxon>Agathobacter</taxon>
    </lineage>
</organism>
<gene>
    <name evidence="2" type="ORF">CSX02_11240</name>
</gene>
<dbReference type="EMBL" id="PDYG01000123">
    <property type="protein sequence ID" value="PHU36741.1"/>
    <property type="molecule type" value="Genomic_DNA"/>
</dbReference>
<feature type="transmembrane region" description="Helical" evidence="1">
    <location>
        <begin position="105"/>
        <end position="127"/>
    </location>
</feature>